<accession>A0A9Q1Q8N0</accession>
<dbReference type="PANTHER" id="PTHR33144:SF16">
    <property type="entry name" value="OS02G0129000 PROTEIN"/>
    <property type="match status" value="1"/>
</dbReference>
<sequence length="431" mass="49757">MCANDFSCTYYSCRYCRNAKMFRSRKSLDKHVLQQPCDQNANHIQPYSQQHYLAVDDQGKVLRMQKMSLKDVHRLLGDGERILVPVDDLFQPIKAAGGLCTRFMTLLIGQFTLVPLDLENFFEVKKYWGAKLIVECREKFSMPYTLEIDKVILDKFGSKYRSVKYRYKNKLLKKAKIKLKTAREENGVYIKDEEKNYSQKQLFEALNLVDQPSRFADHQCEKLKSNIRSGNSKKLSKKGKEARSTQIHSHTTGAISYAQKKDEFQLKEKRKPTEVEFVDMAHQTKNGTYVQVESKDFMEKARDLVAKMTMELGISGPIDTTAESEIHNAVWKELMEGETLRRPLNYGVGVTKSQRTKLNDDLRRMIKRSSSPALEAKISFQDNQIKSMENTIKDLQSQIHLVYTAFGMSGTAVAYPNMDPLLLENYHLHQS</sequence>
<dbReference type="InterPro" id="IPR004252">
    <property type="entry name" value="Probable_transposase_24"/>
</dbReference>
<proteinExistence type="predicted"/>
<feature type="region of interest" description="Disordered" evidence="1">
    <location>
        <begin position="230"/>
        <end position="251"/>
    </location>
</feature>
<evidence type="ECO:0000313" key="2">
    <source>
        <dbReference type="EMBL" id="KAJ8432524.1"/>
    </source>
</evidence>
<protein>
    <submittedName>
        <fullName evidence="2">Uncharacterized protein</fullName>
    </submittedName>
</protein>
<evidence type="ECO:0000313" key="3">
    <source>
        <dbReference type="Proteomes" id="UP001153076"/>
    </source>
</evidence>
<dbReference type="OrthoDB" id="1913335at2759"/>
<keyword evidence="3" id="KW-1185">Reference proteome</keyword>
<organism evidence="2 3">
    <name type="scientific">Carnegiea gigantea</name>
    <dbReference type="NCBI Taxonomy" id="171969"/>
    <lineage>
        <taxon>Eukaryota</taxon>
        <taxon>Viridiplantae</taxon>
        <taxon>Streptophyta</taxon>
        <taxon>Embryophyta</taxon>
        <taxon>Tracheophyta</taxon>
        <taxon>Spermatophyta</taxon>
        <taxon>Magnoliopsida</taxon>
        <taxon>eudicotyledons</taxon>
        <taxon>Gunneridae</taxon>
        <taxon>Pentapetalae</taxon>
        <taxon>Caryophyllales</taxon>
        <taxon>Cactineae</taxon>
        <taxon>Cactaceae</taxon>
        <taxon>Cactoideae</taxon>
        <taxon>Echinocereeae</taxon>
        <taxon>Carnegiea</taxon>
    </lineage>
</organism>
<reference evidence="2" key="1">
    <citation type="submission" date="2022-04" db="EMBL/GenBank/DDBJ databases">
        <title>Carnegiea gigantea Genome sequencing and assembly v2.</title>
        <authorList>
            <person name="Copetti D."/>
            <person name="Sanderson M.J."/>
            <person name="Burquez A."/>
            <person name="Wojciechowski M.F."/>
        </authorList>
    </citation>
    <scope>NUCLEOTIDE SEQUENCE</scope>
    <source>
        <strain evidence="2">SGP5-SGP5p</strain>
        <tissue evidence="2">Aerial part</tissue>
    </source>
</reference>
<dbReference type="Proteomes" id="UP001153076">
    <property type="component" value="Unassembled WGS sequence"/>
</dbReference>
<dbReference type="PANTHER" id="PTHR33144">
    <property type="entry name" value="OS10G0409366 PROTEIN-RELATED"/>
    <property type="match status" value="1"/>
</dbReference>
<dbReference type="Pfam" id="PF03004">
    <property type="entry name" value="Transposase_24"/>
    <property type="match status" value="1"/>
</dbReference>
<dbReference type="EMBL" id="JAKOGI010000600">
    <property type="protein sequence ID" value="KAJ8432524.1"/>
    <property type="molecule type" value="Genomic_DNA"/>
</dbReference>
<comment type="caution">
    <text evidence="2">The sequence shown here is derived from an EMBL/GenBank/DDBJ whole genome shotgun (WGS) entry which is preliminary data.</text>
</comment>
<evidence type="ECO:0000256" key="1">
    <source>
        <dbReference type="SAM" id="MobiDB-lite"/>
    </source>
</evidence>
<name>A0A9Q1Q8N0_9CARY</name>
<gene>
    <name evidence="2" type="ORF">Cgig2_030316</name>
</gene>
<dbReference type="AlphaFoldDB" id="A0A9Q1Q8N0"/>